<dbReference type="STRING" id="94208.A0A2S4L553"/>
<feature type="compositionally biased region" description="Basic and acidic residues" evidence="6">
    <location>
        <begin position="226"/>
        <end position="249"/>
    </location>
</feature>
<keyword evidence="3 7" id="KW-0812">Transmembrane</keyword>
<evidence type="ECO:0000313" key="9">
    <source>
        <dbReference type="EMBL" id="POR37574.1"/>
    </source>
</evidence>
<keyword evidence="4 7" id="KW-1133">Transmembrane helix</keyword>
<keyword evidence="5 7" id="KW-0472">Membrane</keyword>
<evidence type="ECO:0000256" key="5">
    <source>
        <dbReference type="ARBA" id="ARBA00023136"/>
    </source>
</evidence>
<dbReference type="AlphaFoldDB" id="A0A2S4L553"/>
<dbReference type="GO" id="GO:0015085">
    <property type="term" value="F:calcium ion transmembrane transporter activity"/>
    <property type="evidence" value="ECO:0007669"/>
    <property type="project" value="TreeGrafter"/>
</dbReference>
<gene>
    <name evidence="9" type="ORF">TPAR_02222</name>
</gene>
<evidence type="ECO:0000256" key="1">
    <source>
        <dbReference type="ARBA" id="ARBA00004141"/>
    </source>
</evidence>
<dbReference type="InterPro" id="IPR001727">
    <property type="entry name" value="GDT1-like"/>
</dbReference>
<dbReference type="GO" id="GO:0000329">
    <property type="term" value="C:fungal-type vacuole membrane"/>
    <property type="evidence" value="ECO:0007669"/>
    <property type="project" value="TreeGrafter"/>
</dbReference>
<dbReference type="Proteomes" id="UP000237481">
    <property type="component" value="Unassembled WGS sequence"/>
</dbReference>
<dbReference type="PANTHER" id="PTHR12608:SF1">
    <property type="entry name" value="TRANSMEMBRANE PROTEIN 165"/>
    <property type="match status" value="1"/>
</dbReference>
<evidence type="ECO:0000256" key="3">
    <source>
        <dbReference type="ARBA" id="ARBA00022692"/>
    </source>
</evidence>
<dbReference type="GO" id="GO:0005794">
    <property type="term" value="C:Golgi apparatus"/>
    <property type="evidence" value="ECO:0007669"/>
    <property type="project" value="TreeGrafter"/>
</dbReference>
<protein>
    <submittedName>
        <fullName evidence="9">Transmembrane protein</fullName>
    </submittedName>
</protein>
<feature type="compositionally biased region" description="Basic and acidic residues" evidence="6">
    <location>
        <begin position="161"/>
        <end position="219"/>
    </location>
</feature>
<dbReference type="GO" id="GO:0032468">
    <property type="term" value="P:Golgi calcium ion homeostasis"/>
    <property type="evidence" value="ECO:0007669"/>
    <property type="project" value="TreeGrafter"/>
</dbReference>
<proteinExistence type="inferred from homology"/>
<feature type="transmembrane region" description="Helical" evidence="7">
    <location>
        <begin position="425"/>
        <end position="450"/>
    </location>
</feature>
<comment type="subcellular location">
    <subcellularLocation>
        <location evidence="1">Membrane</location>
        <topology evidence="1">Multi-pass membrane protein</topology>
    </subcellularLocation>
</comment>
<feature type="transmembrane region" description="Helical" evidence="7">
    <location>
        <begin position="325"/>
        <end position="342"/>
    </location>
</feature>
<feature type="signal peptide" evidence="8">
    <location>
        <begin position="1"/>
        <end position="21"/>
    </location>
</feature>
<organism evidence="9 10">
    <name type="scientific">Tolypocladium paradoxum</name>
    <dbReference type="NCBI Taxonomy" id="94208"/>
    <lineage>
        <taxon>Eukaryota</taxon>
        <taxon>Fungi</taxon>
        <taxon>Dikarya</taxon>
        <taxon>Ascomycota</taxon>
        <taxon>Pezizomycotina</taxon>
        <taxon>Sordariomycetes</taxon>
        <taxon>Hypocreomycetidae</taxon>
        <taxon>Hypocreales</taxon>
        <taxon>Ophiocordycipitaceae</taxon>
        <taxon>Tolypocladium</taxon>
    </lineage>
</organism>
<evidence type="ECO:0000256" key="7">
    <source>
        <dbReference type="SAM" id="Phobius"/>
    </source>
</evidence>
<dbReference type="PROSITE" id="PS01214">
    <property type="entry name" value="UPF0016"/>
    <property type="match status" value="1"/>
</dbReference>
<feature type="compositionally biased region" description="Basic and acidic residues" evidence="6">
    <location>
        <begin position="63"/>
        <end position="72"/>
    </location>
</feature>
<feature type="transmembrane region" description="Helical" evidence="7">
    <location>
        <begin position="470"/>
        <end position="491"/>
    </location>
</feature>
<feature type="compositionally biased region" description="Basic and acidic residues" evidence="6">
    <location>
        <begin position="357"/>
        <end position="374"/>
    </location>
</feature>
<keyword evidence="8" id="KW-0732">Signal</keyword>
<dbReference type="EMBL" id="PKSG01000233">
    <property type="protein sequence ID" value="POR37574.1"/>
    <property type="molecule type" value="Genomic_DNA"/>
</dbReference>
<feature type="compositionally biased region" description="Low complexity" evidence="6">
    <location>
        <begin position="399"/>
        <end position="420"/>
    </location>
</feature>
<feature type="region of interest" description="Disordered" evidence="6">
    <location>
        <begin position="24"/>
        <end position="250"/>
    </location>
</feature>
<evidence type="ECO:0000256" key="6">
    <source>
        <dbReference type="SAM" id="MobiDB-lite"/>
    </source>
</evidence>
<evidence type="ECO:0000313" key="10">
    <source>
        <dbReference type="Proteomes" id="UP000237481"/>
    </source>
</evidence>
<name>A0A2S4L553_9HYPO</name>
<dbReference type="PANTHER" id="PTHR12608">
    <property type="entry name" value="TRANSMEMBRANE PROTEIN HTP-1 RELATED"/>
    <property type="match status" value="1"/>
</dbReference>
<feature type="compositionally biased region" description="Basic and acidic residues" evidence="6">
    <location>
        <begin position="137"/>
        <end position="151"/>
    </location>
</feature>
<reference evidence="9 10" key="1">
    <citation type="submission" date="2018-01" db="EMBL/GenBank/DDBJ databases">
        <title>Harnessing the power of phylogenomics to disentangle the directionality and signatures of interkingdom host jumping in the parasitic fungal genus Tolypocladium.</title>
        <authorList>
            <person name="Quandt C.A."/>
            <person name="Patterson W."/>
            <person name="Spatafora J.W."/>
        </authorList>
    </citation>
    <scope>NUCLEOTIDE SEQUENCE [LARGE SCALE GENOMIC DNA]</scope>
    <source>
        <strain evidence="9 10">NRBC 100945</strain>
    </source>
</reference>
<feature type="transmembrane region" description="Helical" evidence="7">
    <location>
        <begin position="294"/>
        <end position="313"/>
    </location>
</feature>
<dbReference type="OrthoDB" id="442680at2759"/>
<comment type="similarity">
    <text evidence="2">Belongs to the GDT1 family.</text>
</comment>
<feature type="compositionally biased region" description="Basic and acidic residues" evidence="6">
    <location>
        <begin position="106"/>
        <end position="127"/>
    </location>
</feature>
<feature type="region of interest" description="Disordered" evidence="6">
    <location>
        <begin position="356"/>
        <end position="420"/>
    </location>
</feature>
<dbReference type="InterPro" id="IPR049555">
    <property type="entry name" value="GDT1-like_CS"/>
</dbReference>
<accession>A0A2S4L553</accession>
<evidence type="ECO:0000256" key="2">
    <source>
        <dbReference type="ARBA" id="ARBA00009190"/>
    </source>
</evidence>
<keyword evidence="10" id="KW-1185">Reference proteome</keyword>
<sequence length="526" mass="56420">MKFRTKSSPLLLLLLPSLAAGLAPNAPAAKGDDTVAVASSRDSDDGSAPVALGGRHGLPTKDAPVDGKDGKPHLGPFVGTDGATVDPDRQQLPPLKGRPQDPTYVDGKKIPESNDGVMFDKNRERPQEGTTGTEGGVSEKDKARKAKEGQTGEKALVQPESPKEKPPLPHSEEQKLRTTDDKAKDKDKSKQSSDKEEGNKDYTGLDKPEDLPETPRDKTNPLPKTANKDHLEPPKPKQDSTRPPKKVAEHEDDDGIIQPFHSFILSFTMILVSEVGDKTFLVAALMAMKHDRMVVFSAAFGALLVMTVLSATLGHAVPALISKRLTSFLAAALFLVFGAKLLREGMKMGPNEGVSAEMHEVEQELAQREKELGRNRRGSISPHSLEMGLNGRTSRSKGRFPSPARSPSQSPSRSPSRGRGSIQGFIHGVSNLCSLLLSPAWVQTFAMTFLGEWGDRSQIATIAMAAGQDYWWVTLGAMCGHAICTGVAVMGGRAIAGRVSLKIVTVGGAVAFLGFAFIYFIEAMHG</sequence>
<dbReference type="GO" id="GO:0032472">
    <property type="term" value="P:Golgi calcium ion transport"/>
    <property type="evidence" value="ECO:0007669"/>
    <property type="project" value="TreeGrafter"/>
</dbReference>
<feature type="chain" id="PRO_5015558972" evidence="8">
    <location>
        <begin position="22"/>
        <end position="526"/>
    </location>
</feature>
<evidence type="ECO:0000256" key="8">
    <source>
        <dbReference type="SAM" id="SignalP"/>
    </source>
</evidence>
<comment type="caution">
    <text evidence="9">The sequence shown here is derived from an EMBL/GenBank/DDBJ whole genome shotgun (WGS) entry which is preliminary data.</text>
</comment>
<dbReference type="Pfam" id="PF01169">
    <property type="entry name" value="GDT1"/>
    <property type="match status" value="2"/>
</dbReference>
<evidence type="ECO:0000256" key="4">
    <source>
        <dbReference type="ARBA" id="ARBA00022989"/>
    </source>
</evidence>
<dbReference type="GO" id="GO:0005384">
    <property type="term" value="F:manganese ion transmembrane transporter activity"/>
    <property type="evidence" value="ECO:0007669"/>
    <property type="project" value="TreeGrafter"/>
</dbReference>
<feature type="transmembrane region" description="Helical" evidence="7">
    <location>
        <begin position="503"/>
        <end position="521"/>
    </location>
</feature>